<dbReference type="Pfam" id="PF06428">
    <property type="entry name" value="Sec2p"/>
    <property type="match status" value="1"/>
</dbReference>
<dbReference type="SUPFAM" id="SSF144284">
    <property type="entry name" value="Sec2 N-terminal region"/>
    <property type="match status" value="1"/>
</dbReference>
<feature type="compositionally biased region" description="Low complexity" evidence="3">
    <location>
        <begin position="795"/>
        <end position="812"/>
    </location>
</feature>
<evidence type="ECO:0000256" key="2">
    <source>
        <dbReference type="SAM" id="Coils"/>
    </source>
</evidence>
<protein>
    <recommendedName>
        <fullName evidence="4">GDP/GTP exchange factor Sec2 N-terminal domain-containing protein</fullName>
    </recommendedName>
</protein>
<dbReference type="InterPro" id="IPR040351">
    <property type="entry name" value="RAB3IL/RAB3IP/Sec2"/>
</dbReference>
<dbReference type="Proteomes" id="UP000327013">
    <property type="component" value="Unassembled WGS sequence"/>
</dbReference>
<evidence type="ECO:0000313" key="5">
    <source>
        <dbReference type="EMBL" id="KAB8356652.1"/>
    </source>
</evidence>
<feature type="compositionally biased region" description="Low complexity" evidence="3">
    <location>
        <begin position="359"/>
        <end position="374"/>
    </location>
</feature>
<evidence type="ECO:0000256" key="3">
    <source>
        <dbReference type="SAM" id="MobiDB-lite"/>
    </source>
</evidence>
<evidence type="ECO:0000256" key="1">
    <source>
        <dbReference type="ARBA" id="ARBA00023054"/>
    </source>
</evidence>
<dbReference type="CDD" id="cd21044">
    <property type="entry name" value="Rab11BD_RAB3IP_like"/>
    <property type="match status" value="1"/>
</dbReference>
<feature type="domain" description="GDP/GTP exchange factor Sec2 N-terminal" evidence="4">
    <location>
        <begin position="104"/>
        <end position="243"/>
    </location>
</feature>
<feature type="compositionally biased region" description="Low complexity" evidence="3">
    <location>
        <begin position="754"/>
        <end position="770"/>
    </location>
</feature>
<proteinExistence type="predicted"/>
<dbReference type="EMBL" id="VIBQ01000016">
    <property type="protein sequence ID" value="KAB8356652.1"/>
    <property type="molecule type" value="Genomic_DNA"/>
</dbReference>
<keyword evidence="6" id="KW-1185">Reference proteome</keyword>
<keyword evidence="1 2" id="KW-0175">Coiled coil</keyword>
<gene>
    <name evidence="5" type="ORF">FH972_024229</name>
</gene>
<dbReference type="AlphaFoldDB" id="A0A5N6KYA0"/>
<feature type="region of interest" description="Disordered" evidence="3">
    <location>
        <begin position="552"/>
        <end position="675"/>
    </location>
</feature>
<reference evidence="5 6" key="1">
    <citation type="submission" date="2019-06" db="EMBL/GenBank/DDBJ databases">
        <title>A chromosomal-level reference genome of Carpinus fangiana (Coryloideae, Betulaceae).</title>
        <authorList>
            <person name="Yang X."/>
            <person name="Wang Z."/>
            <person name="Zhang L."/>
            <person name="Hao G."/>
            <person name="Liu J."/>
            <person name="Yang Y."/>
        </authorList>
    </citation>
    <scope>NUCLEOTIDE SEQUENCE [LARGE SCALE GENOMIC DNA]</scope>
    <source>
        <strain evidence="5">Cfa_2016G</strain>
        <tissue evidence="5">Leaf</tissue>
    </source>
</reference>
<evidence type="ECO:0000313" key="6">
    <source>
        <dbReference type="Proteomes" id="UP000327013"/>
    </source>
</evidence>
<accession>A0A5N6KYA0</accession>
<feature type="compositionally biased region" description="Polar residues" evidence="3">
    <location>
        <begin position="608"/>
        <end position="618"/>
    </location>
</feature>
<dbReference type="InterPro" id="IPR009449">
    <property type="entry name" value="Sec2_N"/>
</dbReference>
<organism evidence="5 6">
    <name type="scientific">Carpinus fangiana</name>
    <dbReference type="NCBI Taxonomy" id="176857"/>
    <lineage>
        <taxon>Eukaryota</taxon>
        <taxon>Viridiplantae</taxon>
        <taxon>Streptophyta</taxon>
        <taxon>Embryophyta</taxon>
        <taxon>Tracheophyta</taxon>
        <taxon>Spermatophyta</taxon>
        <taxon>Magnoliopsida</taxon>
        <taxon>eudicotyledons</taxon>
        <taxon>Gunneridae</taxon>
        <taxon>Pentapetalae</taxon>
        <taxon>rosids</taxon>
        <taxon>fabids</taxon>
        <taxon>Fagales</taxon>
        <taxon>Betulaceae</taxon>
        <taxon>Carpinus</taxon>
    </lineage>
</organism>
<dbReference type="GO" id="GO:0006887">
    <property type="term" value="P:exocytosis"/>
    <property type="evidence" value="ECO:0007669"/>
    <property type="project" value="TreeGrafter"/>
</dbReference>
<feature type="compositionally biased region" description="Polar residues" evidence="3">
    <location>
        <begin position="10"/>
        <end position="25"/>
    </location>
</feature>
<dbReference type="OrthoDB" id="1748564at2759"/>
<dbReference type="PANTHER" id="PTHR14430:SF0">
    <property type="entry name" value="SEC2P DOMAIN-CONTAINING PROTEIN"/>
    <property type="match status" value="1"/>
</dbReference>
<dbReference type="GO" id="GO:0005085">
    <property type="term" value="F:guanyl-nucleotide exchange factor activity"/>
    <property type="evidence" value="ECO:0007669"/>
    <property type="project" value="InterPro"/>
</dbReference>
<sequence length="830" mass="89565">MGSHARPATPSRNPSSAPSLHSQPSIDRFRIGRRGVGSDTMPTPSQSQTNLALPETDLNTIPDPRSPSPNPVSRQSSNNSMRHPDLSNEVATLSTKLINAINHQTNLDDQLQSTRHELEAAREKIAQLEATAREHESMVERGVLVQRSDSERIQNGLRSRIDDEHKARSEAEKEKKTMELELETLTSALFEEANGMVATARQEKEQSDRKGDQLKAKLDETQALLASHQEQLRDLKAVMQQLQSGGDVAPASTAPSTPVLASAASAERAPKASEHLEQLRAGTPTQVSFPEAPMSYANLIQPVVRTDLASYDDFLSLLRTTQSPSSRATSGTFSGLNVLGIGGRDSVQSTISVTAPQGPSNSSEPSNSPNIPGSFNGDPASPTITTNLKDTKFYKRALVEDIEPTLRLDAAPGLSWLARRTVLNAMLTGNLIIEPFPQAHRFYTSAFSCSMCGEVRKEYDYIRRHRFKTSDSEDAQTYPLCDYCLARVRATCDYMGFMRLAKKGHYRNESVGECKYAWEESVRLRERMFWSRVGGGVVPANVGLTTMPQSPTFAADSGAEEGRTSRGAFSDDAIRPGRTLGGFRKRTSDTHNSINGVNGVQLGRQMSLPDNTPASGSKLNPARASLPAGSPRPVSPNEPPATIDEMDLALPASGSVRSRELPDEGNLPGELPKELQKEEEVDRQIYADMAPSPAATPDLPAVTEAEANQAMAHSAGEVDSPQLKPALPGPTGSLRQFPRTRKTNSPQRSHDESVSSAPTGPTASTASAAPKMSKVASMAAKFQQDGAVPSEGRRAGASPARSAVAARSPSRPRSQHKDSQPQAQFPGMFG</sequence>
<dbReference type="Pfam" id="PF25555">
    <property type="entry name" value="RAB3A-like_C"/>
    <property type="match status" value="1"/>
</dbReference>
<feature type="compositionally biased region" description="Polar residues" evidence="3">
    <location>
        <begin position="40"/>
        <end position="51"/>
    </location>
</feature>
<feature type="region of interest" description="Disordered" evidence="3">
    <location>
        <begin position="690"/>
        <end position="830"/>
    </location>
</feature>
<comment type="caution">
    <text evidence="5">The sequence shown here is derived from an EMBL/GenBank/DDBJ whole genome shotgun (WGS) entry which is preliminary data.</text>
</comment>
<dbReference type="Gene3D" id="6.10.140.910">
    <property type="match status" value="1"/>
</dbReference>
<feature type="compositionally biased region" description="Polar residues" evidence="3">
    <location>
        <begin position="71"/>
        <end position="81"/>
    </location>
</feature>
<dbReference type="PANTHER" id="PTHR14430">
    <property type="entry name" value="RABIN3-RELATED"/>
    <property type="match status" value="1"/>
</dbReference>
<dbReference type="GO" id="GO:0051286">
    <property type="term" value="C:cell tip"/>
    <property type="evidence" value="ECO:0007669"/>
    <property type="project" value="TreeGrafter"/>
</dbReference>
<dbReference type="GO" id="GO:0070319">
    <property type="term" value="C:Golgi to plasma membrane transport vesicle"/>
    <property type="evidence" value="ECO:0007669"/>
    <property type="project" value="TreeGrafter"/>
</dbReference>
<name>A0A5N6KYA0_9ROSI</name>
<evidence type="ECO:0000259" key="4">
    <source>
        <dbReference type="Pfam" id="PF06428"/>
    </source>
</evidence>
<feature type="region of interest" description="Disordered" evidence="3">
    <location>
        <begin position="1"/>
        <end position="85"/>
    </location>
</feature>
<feature type="region of interest" description="Disordered" evidence="3">
    <location>
        <begin position="351"/>
        <end position="382"/>
    </location>
</feature>
<feature type="coiled-coil region" evidence="2">
    <location>
        <begin position="104"/>
        <end position="245"/>
    </location>
</feature>